<sequence>MKKIVLSIIGIGMLFTSCQNMLDEVPKDFVAKNNYYRNEADAQGALNGAYGSLGPDFYGINNGILSVLHSDLALGRGSQAPISNMDQLLDQQNIGRASGLWLDLYAAINRANAVLDNVPLIEDINEDARTRILAEAHFLRALAYFELVRGWGAVPIKTKESTDLSDLESPRRPEEEVYALIITDAQAAEAGMLEAVGDATGQASKSAAKMLLAHVYLTIGDWEAAAAKAEEVISEGKYALVEVQEPDDFYRIFAATTSSEDIMSVHHSEILQSGITTYIHMGNNLPYNYSSTGFFAWLPNRNSFIGDAWDDEDLRKPFNLYTQYQNSNGDWVSLPGTTPVLFKKFVTDNNGLSTYSYPIYRYAEALLFYAEASCRAAGTPSALALERLNMIKRRAYGYDPEAPSPVDYPTGMDEETFVDAVIRERAYEFLIERRRWWDLKRIGKAKEAFAAIGKTLIDERLLWPIPENEINNNPAIGQEDQNPGY</sequence>
<evidence type="ECO:0000256" key="5">
    <source>
        <dbReference type="ARBA" id="ARBA00023237"/>
    </source>
</evidence>
<gene>
    <name evidence="8" type="ORF">SAMN05444682_1021</name>
</gene>
<dbReference type="CDD" id="cd08977">
    <property type="entry name" value="SusD"/>
    <property type="match status" value="1"/>
</dbReference>
<evidence type="ECO:0000313" key="8">
    <source>
        <dbReference type="EMBL" id="SFI02174.1"/>
    </source>
</evidence>
<dbReference type="AlphaFoldDB" id="A0A1I3ET65"/>
<evidence type="ECO:0000256" key="3">
    <source>
        <dbReference type="ARBA" id="ARBA00022729"/>
    </source>
</evidence>
<dbReference type="InterPro" id="IPR012944">
    <property type="entry name" value="SusD_RagB_dom"/>
</dbReference>
<keyword evidence="3" id="KW-0732">Signal</keyword>
<dbReference type="Gene3D" id="1.25.40.390">
    <property type="match status" value="1"/>
</dbReference>
<organism evidence="8 9">
    <name type="scientific">Parapedobacter indicus</name>
    <dbReference type="NCBI Taxonomy" id="1477437"/>
    <lineage>
        <taxon>Bacteria</taxon>
        <taxon>Pseudomonadati</taxon>
        <taxon>Bacteroidota</taxon>
        <taxon>Sphingobacteriia</taxon>
        <taxon>Sphingobacteriales</taxon>
        <taxon>Sphingobacteriaceae</taxon>
        <taxon>Parapedobacter</taxon>
    </lineage>
</organism>
<dbReference type="Proteomes" id="UP000198670">
    <property type="component" value="Unassembled WGS sequence"/>
</dbReference>
<dbReference type="SUPFAM" id="SSF48452">
    <property type="entry name" value="TPR-like"/>
    <property type="match status" value="1"/>
</dbReference>
<dbReference type="InterPro" id="IPR033985">
    <property type="entry name" value="SusD-like_N"/>
</dbReference>
<reference evidence="8 9" key="1">
    <citation type="submission" date="2016-10" db="EMBL/GenBank/DDBJ databases">
        <authorList>
            <person name="de Groot N.N."/>
        </authorList>
    </citation>
    <scope>NUCLEOTIDE SEQUENCE [LARGE SCALE GENOMIC DNA]</scope>
    <source>
        <strain evidence="8 9">RK1</strain>
    </source>
</reference>
<evidence type="ECO:0000313" key="9">
    <source>
        <dbReference type="Proteomes" id="UP000198670"/>
    </source>
</evidence>
<evidence type="ECO:0000259" key="7">
    <source>
        <dbReference type="Pfam" id="PF14322"/>
    </source>
</evidence>
<keyword evidence="5" id="KW-0998">Cell outer membrane</keyword>
<dbReference type="PROSITE" id="PS51257">
    <property type="entry name" value="PROKAR_LIPOPROTEIN"/>
    <property type="match status" value="1"/>
</dbReference>
<accession>A0A1I3ET65</accession>
<comment type="similarity">
    <text evidence="2">Belongs to the SusD family.</text>
</comment>
<dbReference type="STRING" id="1477437.SAMN05444682_1021"/>
<keyword evidence="4" id="KW-0472">Membrane</keyword>
<dbReference type="EMBL" id="FOQO01000002">
    <property type="protein sequence ID" value="SFI02174.1"/>
    <property type="molecule type" value="Genomic_DNA"/>
</dbReference>
<dbReference type="InterPro" id="IPR011990">
    <property type="entry name" value="TPR-like_helical_dom_sf"/>
</dbReference>
<comment type="subcellular location">
    <subcellularLocation>
        <location evidence="1">Cell outer membrane</location>
    </subcellularLocation>
</comment>
<feature type="domain" description="SusD-like N-terminal" evidence="7">
    <location>
        <begin position="84"/>
        <end position="217"/>
    </location>
</feature>
<name>A0A1I3ET65_9SPHI</name>
<proteinExistence type="inferred from homology"/>
<evidence type="ECO:0000256" key="1">
    <source>
        <dbReference type="ARBA" id="ARBA00004442"/>
    </source>
</evidence>
<evidence type="ECO:0000256" key="2">
    <source>
        <dbReference type="ARBA" id="ARBA00006275"/>
    </source>
</evidence>
<dbReference type="OrthoDB" id="5694214at2"/>
<feature type="domain" description="RagB/SusD" evidence="6">
    <location>
        <begin position="338"/>
        <end position="485"/>
    </location>
</feature>
<dbReference type="Pfam" id="PF07980">
    <property type="entry name" value="SusD_RagB"/>
    <property type="match status" value="1"/>
</dbReference>
<evidence type="ECO:0000259" key="6">
    <source>
        <dbReference type="Pfam" id="PF07980"/>
    </source>
</evidence>
<keyword evidence="9" id="KW-1185">Reference proteome</keyword>
<dbReference type="GO" id="GO:0009279">
    <property type="term" value="C:cell outer membrane"/>
    <property type="evidence" value="ECO:0007669"/>
    <property type="project" value="UniProtKB-SubCell"/>
</dbReference>
<dbReference type="Pfam" id="PF14322">
    <property type="entry name" value="SusD-like_3"/>
    <property type="match status" value="1"/>
</dbReference>
<protein>
    <submittedName>
        <fullName evidence="8">Starch-binding associating with outer membrane</fullName>
    </submittedName>
</protein>
<dbReference type="RefSeq" id="WP_104443689.1">
    <property type="nucleotide sequence ID" value="NZ_FOQO01000002.1"/>
</dbReference>
<evidence type="ECO:0000256" key="4">
    <source>
        <dbReference type="ARBA" id="ARBA00023136"/>
    </source>
</evidence>